<keyword evidence="2" id="KW-1185">Reference proteome</keyword>
<protein>
    <submittedName>
        <fullName evidence="1">Uncharacterized protein</fullName>
    </submittedName>
</protein>
<dbReference type="RefSeq" id="WP_378301704.1">
    <property type="nucleotide sequence ID" value="NZ_JBHUKS010000004.1"/>
</dbReference>
<dbReference type="EMBL" id="JBHUKS010000004">
    <property type="protein sequence ID" value="MFD2467235.1"/>
    <property type="molecule type" value="Genomic_DNA"/>
</dbReference>
<accession>A0ABW5H1Z7</accession>
<gene>
    <name evidence="1" type="ORF">ACFSVL_07520</name>
</gene>
<name>A0ABW5H1Z7_9PSEU</name>
<reference evidence="2" key="1">
    <citation type="journal article" date="2019" name="Int. J. Syst. Evol. Microbiol.">
        <title>The Global Catalogue of Microorganisms (GCM) 10K type strain sequencing project: providing services to taxonomists for standard genome sequencing and annotation.</title>
        <authorList>
            <consortium name="The Broad Institute Genomics Platform"/>
            <consortium name="The Broad Institute Genome Sequencing Center for Infectious Disease"/>
            <person name="Wu L."/>
            <person name="Ma J."/>
        </authorList>
    </citation>
    <scope>NUCLEOTIDE SEQUENCE [LARGE SCALE GENOMIC DNA]</scope>
    <source>
        <strain evidence="2">CGMCC 4.7641</strain>
    </source>
</reference>
<dbReference type="Proteomes" id="UP001597483">
    <property type="component" value="Unassembled WGS sequence"/>
</dbReference>
<evidence type="ECO:0000313" key="1">
    <source>
        <dbReference type="EMBL" id="MFD2467235.1"/>
    </source>
</evidence>
<sequence>MTTSGAEQPAHEGLDGPALRDALFADKNVQPIRSVDDWAREDIFESLDEVHEFRDWVTTERKANLA</sequence>
<proteinExistence type="predicted"/>
<evidence type="ECO:0000313" key="2">
    <source>
        <dbReference type="Proteomes" id="UP001597483"/>
    </source>
</evidence>
<organism evidence="1 2">
    <name type="scientific">Amycolatopsis silviterrae</name>
    <dbReference type="NCBI Taxonomy" id="1656914"/>
    <lineage>
        <taxon>Bacteria</taxon>
        <taxon>Bacillati</taxon>
        <taxon>Actinomycetota</taxon>
        <taxon>Actinomycetes</taxon>
        <taxon>Pseudonocardiales</taxon>
        <taxon>Pseudonocardiaceae</taxon>
        <taxon>Amycolatopsis</taxon>
    </lineage>
</organism>
<comment type="caution">
    <text evidence="1">The sequence shown here is derived from an EMBL/GenBank/DDBJ whole genome shotgun (WGS) entry which is preliminary data.</text>
</comment>